<dbReference type="InterPro" id="IPR006073">
    <property type="entry name" value="GTP-bd"/>
</dbReference>
<dbReference type="GO" id="GO:0046872">
    <property type="term" value="F:metal ion binding"/>
    <property type="evidence" value="ECO:0007669"/>
    <property type="project" value="UniProtKB-KW"/>
</dbReference>
<keyword evidence="12 17" id="KW-0472">Membrane</keyword>
<sequence length="665" mass="73906">MEKREIKIALTGNPNVGKTTLFNALTGSRQHVGNWPGVTVEKKSGRISYKEYDIEVIDLPGTYSLTAYSMDEIVARDFIIEEKPDLVIQVVDASNLERNLYLTTQLMELGSQMLIVLNMCDIAEERGDRIYIDKMQELLATPVITTVATQKKGICDLLDKVIEQKQIEQHHGHEIGYGNEIEEKILEIEKVLSEDETRDKRYPLRWVSIRLLEGDSNVRQKISDSPVYERAMAIIDSIDQEEYEAEIADKRYLAINTVFPQMCTRANDTLTKSDMIDRVLTNKYLGIPIFLALMWGAFELTFAFATPFMDMIDIAATWFADYVSSSLHPDWLASLVGDGIIGGVGAVLVFVPNIFILFFLLSLLEGSGYLARAAFIMDKLMYKIGMHGKSFIPMLMGFGCNVPAIMAARSIEDDKDRLITILIVPFVSCGARLPIYVLFAGTFFGRQAGTVIFAMYILGILIAIISAKLLRGTVVKGKPAPFIMELPPYRVPTFKTSVIHMWDNGFMYIKKAGSIILVGVVVIWIMASFPWGVEYGSEASYVGSLGHAVEPLLKPLGFDWKISVALIFGLVAKEIVVASMGVLYGAGDNSEALSERLLADPGITALSSLSLMAFSLLYMPCVATVGVIKKETGSWKWTMFAIIYGVLVAWITAFIIYQGGRLLGY</sequence>
<dbReference type="NCBIfam" id="TIGR00437">
    <property type="entry name" value="feoB"/>
    <property type="match status" value="1"/>
</dbReference>
<dbReference type="InterPro" id="IPR030389">
    <property type="entry name" value="G_FEOB_dom"/>
</dbReference>
<feature type="binding site" evidence="15">
    <location>
        <begin position="58"/>
        <end position="61"/>
    </location>
    <ligand>
        <name>GTP</name>
        <dbReference type="ChEBI" id="CHEBI:37565"/>
        <label>1</label>
    </ligand>
</feature>
<evidence type="ECO:0000313" key="20">
    <source>
        <dbReference type="Proteomes" id="UP000198535"/>
    </source>
</evidence>
<feature type="binding site" evidence="15">
    <location>
        <begin position="147"/>
        <end position="149"/>
    </location>
    <ligand>
        <name>GTP</name>
        <dbReference type="ChEBI" id="CHEBI:37565"/>
        <label>1</label>
    </ligand>
</feature>
<evidence type="ECO:0000256" key="8">
    <source>
        <dbReference type="ARBA" id="ARBA00022989"/>
    </source>
</evidence>
<dbReference type="Proteomes" id="UP000198535">
    <property type="component" value="Unassembled WGS sequence"/>
</dbReference>
<keyword evidence="20" id="KW-1185">Reference proteome</keyword>
<evidence type="ECO:0000256" key="14">
    <source>
        <dbReference type="NCBIfam" id="TIGR00437"/>
    </source>
</evidence>
<evidence type="ECO:0000256" key="13">
    <source>
        <dbReference type="ARBA" id="ARBA00031200"/>
    </source>
</evidence>
<dbReference type="InterPro" id="IPR011642">
    <property type="entry name" value="Gate_dom"/>
</dbReference>
<feature type="binding site" evidence="16">
    <location>
        <position position="23"/>
    </location>
    <ligand>
        <name>Mg(2+)</name>
        <dbReference type="ChEBI" id="CHEBI:18420"/>
        <label>2</label>
    </ligand>
</feature>
<dbReference type="PRINTS" id="PR00326">
    <property type="entry name" value="GTP1OBG"/>
</dbReference>
<evidence type="ECO:0000256" key="12">
    <source>
        <dbReference type="ARBA" id="ARBA00023136"/>
    </source>
</evidence>
<evidence type="ECO:0000256" key="3">
    <source>
        <dbReference type="ARBA" id="ARBA00022475"/>
    </source>
</evidence>
<evidence type="ECO:0000313" key="19">
    <source>
        <dbReference type="EMBL" id="SFM60520.1"/>
    </source>
</evidence>
<dbReference type="InterPro" id="IPR005225">
    <property type="entry name" value="Small_GTP-bd"/>
</dbReference>
<dbReference type="NCBIfam" id="TIGR00231">
    <property type="entry name" value="small_GTP"/>
    <property type="match status" value="1"/>
</dbReference>
<accession>A0A1I4S8A0</accession>
<dbReference type="InterPro" id="IPR050860">
    <property type="entry name" value="FeoB_GTPase"/>
</dbReference>
<dbReference type="PANTHER" id="PTHR43185:SF1">
    <property type="entry name" value="FE(2+) TRANSPORTER FEOB"/>
    <property type="match status" value="1"/>
</dbReference>
<feature type="binding site" evidence="16">
    <location>
        <position position="27"/>
    </location>
    <ligand>
        <name>Mg(2+)</name>
        <dbReference type="ChEBI" id="CHEBI:18420"/>
        <label>2</label>
    </ligand>
</feature>
<dbReference type="SUPFAM" id="SSF52540">
    <property type="entry name" value="P-loop containing nucleoside triphosphate hydrolases"/>
    <property type="match status" value="1"/>
</dbReference>
<keyword evidence="6 17" id="KW-0812">Transmembrane</keyword>
<keyword evidence="16" id="KW-0460">Magnesium</keyword>
<feature type="binding site" evidence="15">
    <location>
        <begin position="37"/>
        <end position="41"/>
    </location>
    <ligand>
        <name>GTP</name>
        <dbReference type="ChEBI" id="CHEBI:37565"/>
        <label>1</label>
    </ligand>
</feature>
<feature type="transmembrane region" description="Helical" evidence="17">
    <location>
        <begin position="562"/>
        <end position="585"/>
    </location>
</feature>
<dbReference type="RefSeq" id="WP_091936180.1">
    <property type="nucleotide sequence ID" value="NZ_FOUJ01000003.1"/>
</dbReference>
<evidence type="ECO:0000256" key="9">
    <source>
        <dbReference type="ARBA" id="ARBA00023004"/>
    </source>
</evidence>
<dbReference type="InterPro" id="IPR003373">
    <property type="entry name" value="Fe2_transport_prot-B"/>
</dbReference>
<dbReference type="GO" id="GO:0005525">
    <property type="term" value="F:GTP binding"/>
    <property type="evidence" value="ECO:0007669"/>
    <property type="project" value="UniProtKB-KW"/>
</dbReference>
<keyword evidence="7 15" id="KW-0547">Nucleotide-binding</keyword>
<feature type="binding site" evidence="15">
    <location>
        <begin position="118"/>
        <end position="121"/>
    </location>
    <ligand>
        <name>GTP</name>
        <dbReference type="ChEBI" id="CHEBI:37565"/>
        <label>1</label>
    </ligand>
</feature>
<keyword evidence="2" id="KW-0813">Transport</keyword>
<feature type="transmembrane region" description="Helical" evidence="17">
    <location>
        <begin position="284"/>
        <end position="305"/>
    </location>
</feature>
<evidence type="ECO:0000256" key="1">
    <source>
        <dbReference type="ARBA" id="ARBA00004429"/>
    </source>
</evidence>
<evidence type="ECO:0000256" key="6">
    <source>
        <dbReference type="ARBA" id="ARBA00022692"/>
    </source>
</evidence>
<evidence type="ECO:0000256" key="15">
    <source>
        <dbReference type="PIRSR" id="PIRSR603373-1"/>
    </source>
</evidence>
<evidence type="ECO:0000256" key="2">
    <source>
        <dbReference type="ARBA" id="ARBA00022448"/>
    </source>
</evidence>
<evidence type="ECO:0000256" key="16">
    <source>
        <dbReference type="PIRSR" id="PIRSR603373-2"/>
    </source>
</evidence>
<keyword evidence="9" id="KW-0408">Iron</keyword>
<feature type="transmembrane region" description="Helical" evidence="17">
    <location>
        <begin position="418"/>
        <end position="439"/>
    </location>
</feature>
<dbReference type="OrthoDB" id="85305at2157"/>
<dbReference type="InterPro" id="IPR027417">
    <property type="entry name" value="P-loop_NTPase"/>
</dbReference>
<keyword evidence="8 17" id="KW-1133">Transmembrane helix</keyword>
<dbReference type="InterPro" id="IPR011640">
    <property type="entry name" value="Fe2_transport_prot_B_C"/>
</dbReference>
<comment type="subcellular location">
    <subcellularLocation>
        <location evidence="1">Cell inner membrane</location>
        <topology evidence="1">Multi-pass membrane protein</topology>
    </subcellularLocation>
</comment>
<keyword evidence="10" id="KW-0406">Ion transport</keyword>
<feature type="transmembrane region" description="Helical" evidence="17">
    <location>
        <begin position="451"/>
        <end position="470"/>
    </location>
</feature>
<keyword evidence="16" id="KW-0479">Metal-binding</keyword>
<dbReference type="Pfam" id="PF07670">
    <property type="entry name" value="Gate"/>
    <property type="match status" value="2"/>
</dbReference>
<organism evidence="19 20">
    <name type="scientific">Methanolobus profundi</name>
    <dbReference type="NCBI Taxonomy" id="487685"/>
    <lineage>
        <taxon>Archaea</taxon>
        <taxon>Methanobacteriati</taxon>
        <taxon>Methanobacteriota</taxon>
        <taxon>Stenosarchaea group</taxon>
        <taxon>Methanomicrobia</taxon>
        <taxon>Methanosarcinales</taxon>
        <taxon>Methanosarcinaceae</taxon>
        <taxon>Methanolobus</taxon>
    </lineage>
</organism>
<dbReference type="AlphaFoldDB" id="A0A1I4S8A0"/>
<feature type="binding site" evidence="16">
    <location>
        <position position="26"/>
    </location>
    <ligand>
        <name>Mg(2+)</name>
        <dbReference type="ChEBI" id="CHEBI:18420"/>
        <label>2</label>
    </ligand>
</feature>
<feature type="transmembrane region" description="Helical" evidence="17">
    <location>
        <begin position="515"/>
        <end position="533"/>
    </location>
</feature>
<dbReference type="Gene3D" id="3.40.50.300">
    <property type="entry name" value="P-loop containing nucleotide triphosphate hydrolases"/>
    <property type="match status" value="1"/>
</dbReference>
<dbReference type="Pfam" id="PF17910">
    <property type="entry name" value="FeoB_Cyto"/>
    <property type="match status" value="1"/>
</dbReference>
<evidence type="ECO:0000256" key="7">
    <source>
        <dbReference type="ARBA" id="ARBA00022741"/>
    </source>
</evidence>
<feature type="domain" description="FeoB-type G" evidence="18">
    <location>
        <begin position="5"/>
        <end position="167"/>
    </location>
</feature>
<dbReference type="Pfam" id="PF02421">
    <property type="entry name" value="FeoB_N"/>
    <property type="match status" value="1"/>
</dbReference>
<keyword evidence="11 15" id="KW-0342">GTP-binding</keyword>
<dbReference type="GO" id="GO:0015093">
    <property type="term" value="F:ferrous iron transmembrane transporter activity"/>
    <property type="evidence" value="ECO:0007669"/>
    <property type="project" value="UniProtKB-UniRule"/>
</dbReference>
<dbReference type="Gene3D" id="1.10.287.1770">
    <property type="match status" value="1"/>
</dbReference>
<dbReference type="STRING" id="487685.SAMN04488696_1823"/>
<evidence type="ECO:0000256" key="5">
    <source>
        <dbReference type="ARBA" id="ARBA00022519"/>
    </source>
</evidence>
<dbReference type="GO" id="GO:0005886">
    <property type="term" value="C:plasma membrane"/>
    <property type="evidence" value="ECO:0007669"/>
    <property type="project" value="UniProtKB-SubCell"/>
</dbReference>
<dbReference type="FunFam" id="3.40.50.300:FF:000426">
    <property type="entry name" value="Ferrous iron transport protein B"/>
    <property type="match status" value="1"/>
</dbReference>
<keyword evidence="3" id="KW-1003">Cell membrane</keyword>
<evidence type="ECO:0000256" key="11">
    <source>
        <dbReference type="ARBA" id="ARBA00023134"/>
    </source>
</evidence>
<evidence type="ECO:0000256" key="17">
    <source>
        <dbReference type="SAM" id="Phobius"/>
    </source>
</evidence>
<dbReference type="InterPro" id="IPR041069">
    <property type="entry name" value="FeoB_Cyto"/>
</dbReference>
<dbReference type="PANTHER" id="PTHR43185">
    <property type="entry name" value="FERROUS IRON TRANSPORT PROTEIN B"/>
    <property type="match status" value="1"/>
</dbReference>
<dbReference type="Pfam" id="PF07664">
    <property type="entry name" value="FeoB_C"/>
    <property type="match status" value="1"/>
</dbReference>
<dbReference type="EMBL" id="FOUJ01000003">
    <property type="protein sequence ID" value="SFM60520.1"/>
    <property type="molecule type" value="Genomic_DNA"/>
</dbReference>
<reference evidence="20" key="1">
    <citation type="submission" date="2016-10" db="EMBL/GenBank/DDBJ databases">
        <authorList>
            <person name="Varghese N."/>
            <person name="Submissions S."/>
        </authorList>
    </citation>
    <scope>NUCLEOTIDE SEQUENCE [LARGE SCALE GENOMIC DNA]</scope>
    <source>
        <strain evidence="20">Mob M</strain>
    </source>
</reference>
<keyword evidence="4" id="KW-0410">Iron transport</keyword>
<protein>
    <recommendedName>
        <fullName evidence="13 14">Ferrous iron transport protein B</fullName>
    </recommendedName>
</protein>
<feature type="binding site" evidence="15">
    <location>
        <begin position="12"/>
        <end position="19"/>
    </location>
    <ligand>
        <name>GTP</name>
        <dbReference type="ChEBI" id="CHEBI:37565"/>
        <label>1</label>
    </ligand>
</feature>
<dbReference type="PROSITE" id="PS51711">
    <property type="entry name" value="G_FEOB"/>
    <property type="match status" value="1"/>
</dbReference>
<feature type="transmembrane region" description="Helical" evidence="17">
    <location>
        <begin position="597"/>
        <end position="617"/>
    </location>
</feature>
<feature type="transmembrane region" description="Helical" evidence="17">
    <location>
        <begin position="637"/>
        <end position="657"/>
    </location>
</feature>
<evidence type="ECO:0000256" key="10">
    <source>
        <dbReference type="ARBA" id="ARBA00023065"/>
    </source>
</evidence>
<gene>
    <name evidence="19" type="ORF">SAMN04488696_1823</name>
</gene>
<evidence type="ECO:0000256" key="4">
    <source>
        <dbReference type="ARBA" id="ARBA00022496"/>
    </source>
</evidence>
<name>A0A1I4S8A0_9EURY</name>
<proteinExistence type="predicted"/>
<keyword evidence="5" id="KW-0997">Cell inner membrane</keyword>
<dbReference type="CDD" id="cd01879">
    <property type="entry name" value="FeoB"/>
    <property type="match status" value="1"/>
</dbReference>
<evidence type="ECO:0000259" key="18">
    <source>
        <dbReference type="PROSITE" id="PS51711"/>
    </source>
</evidence>
<feature type="binding site" evidence="16">
    <location>
        <position position="24"/>
    </location>
    <ligand>
        <name>Mg(2+)</name>
        <dbReference type="ChEBI" id="CHEBI:18420"/>
        <label>2</label>
    </ligand>
</feature>